<dbReference type="EMBL" id="JAAGAX010000006">
    <property type="protein sequence ID" value="KAF2310369.1"/>
    <property type="molecule type" value="Genomic_DNA"/>
</dbReference>
<name>A0A6A6MEG9_HEVBR</name>
<feature type="region of interest" description="Disordered" evidence="1">
    <location>
        <begin position="70"/>
        <end position="98"/>
    </location>
</feature>
<comment type="caution">
    <text evidence="3">The sequence shown here is derived from an EMBL/GenBank/DDBJ whole genome shotgun (WGS) entry which is preliminary data.</text>
</comment>
<dbReference type="Proteomes" id="UP000467840">
    <property type="component" value="Chromosome 14"/>
</dbReference>
<gene>
    <name evidence="3" type="ORF">GH714_008066</name>
</gene>
<evidence type="ECO:0000256" key="2">
    <source>
        <dbReference type="SAM" id="SignalP"/>
    </source>
</evidence>
<protein>
    <recommendedName>
        <fullName evidence="5">Glycine-rich protein</fullName>
    </recommendedName>
</protein>
<feature type="compositionally biased region" description="Gly residues" evidence="1">
    <location>
        <begin position="72"/>
        <end position="98"/>
    </location>
</feature>
<proteinExistence type="predicted"/>
<evidence type="ECO:0000313" key="3">
    <source>
        <dbReference type="EMBL" id="KAF2310369.1"/>
    </source>
</evidence>
<keyword evidence="4" id="KW-1185">Reference proteome</keyword>
<evidence type="ECO:0000313" key="4">
    <source>
        <dbReference type="Proteomes" id="UP000467840"/>
    </source>
</evidence>
<feature type="chain" id="PRO_5025464462" description="Glycine-rich protein" evidence="2">
    <location>
        <begin position="24"/>
        <end position="98"/>
    </location>
</feature>
<evidence type="ECO:0008006" key="5">
    <source>
        <dbReference type="Google" id="ProtNLM"/>
    </source>
</evidence>
<keyword evidence="2" id="KW-0732">Signal</keyword>
<feature type="signal peptide" evidence="2">
    <location>
        <begin position="1"/>
        <end position="23"/>
    </location>
</feature>
<reference evidence="3 4" key="1">
    <citation type="journal article" date="2020" name="Mol. Plant">
        <title>The Chromosome-Based Rubber Tree Genome Provides New Insights into Spurge Genome Evolution and Rubber Biosynthesis.</title>
        <authorList>
            <person name="Liu J."/>
            <person name="Shi C."/>
            <person name="Shi C.C."/>
            <person name="Li W."/>
            <person name="Zhang Q.J."/>
            <person name="Zhang Y."/>
            <person name="Li K."/>
            <person name="Lu H.F."/>
            <person name="Shi C."/>
            <person name="Zhu S.T."/>
            <person name="Xiao Z.Y."/>
            <person name="Nan H."/>
            <person name="Yue Y."/>
            <person name="Zhu X.G."/>
            <person name="Wu Y."/>
            <person name="Hong X.N."/>
            <person name="Fan G.Y."/>
            <person name="Tong Y."/>
            <person name="Zhang D."/>
            <person name="Mao C.L."/>
            <person name="Liu Y.L."/>
            <person name="Hao S.J."/>
            <person name="Liu W.Q."/>
            <person name="Lv M.Q."/>
            <person name="Zhang H.B."/>
            <person name="Liu Y."/>
            <person name="Hu-Tang G.R."/>
            <person name="Wang J.P."/>
            <person name="Wang J.H."/>
            <person name="Sun Y.H."/>
            <person name="Ni S.B."/>
            <person name="Chen W.B."/>
            <person name="Zhang X.C."/>
            <person name="Jiao Y.N."/>
            <person name="Eichler E.E."/>
            <person name="Li G.H."/>
            <person name="Liu X."/>
            <person name="Gao L.Z."/>
        </authorList>
    </citation>
    <scope>NUCLEOTIDE SEQUENCE [LARGE SCALE GENOMIC DNA]</scope>
    <source>
        <strain evidence="4">cv. GT1</strain>
        <tissue evidence="3">Leaf</tissue>
    </source>
</reference>
<dbReference type="AlphaFoldDB" id="A0A6A6MEG9"/>
<evidence type="ECO:0000256" key="1">
    <source>
        <dbReference type="SAM" id="MobiDB-lite"/>
    </source>
</evidence>
<sequence>MNAVKSLAAIALLLAMSITVSDSRVQRKDLGVDLGGIGLGDHEQGQDPEGIRDVDRVGAKAEALAKDQAEGWGWGGSGQGEGYGGGYGEGYGSGDGGN</sequence>
<organism evidence="3 4">
    <name type="scientific">Hevea brasiliensis</name>
    <name type="common">Para rubber tree</name>
    <name type="synonym">Siphonia brasiliensis</name>
    <dbReference type="NCBI Taxonomy" id="3981"/>
    <lineage>
        <taxon>Eukaryota</taxon>
        <taxon>Viridiplantae</taxon>
        <taxon>Streptophyta</taxon>
        <taxon>Embryophyta</taxon>
        <taxon>Tracheophyta</taxon>
        <taxon>Spermatophyta</taxon>
        <taxon>Magnoliopsida</taxon>
        <taxon>eudicotyledons</taxon>
        <taxon>Gunneridae</taxon>
        <taxon>Pentapetalae</taxon>
        <taxon>rosids</taxon>
        <taxon>fabids</taxon>
        <taxon>Malpighiales</taxon>
        <taxon>Euphorbiaceae</taxon>
        <taxon>Crotonoideae</taxon>
        <taxon>Micrandreae</taxon>
        <taxon>Hevea</taxon>
    </lineage>
</organism>
<accession>A0A6A6MEG9</accession>